<feature type="binding site" evidence="8">
    <location>
        <position position="12"/>
    </location>
    <ligand>
        <name>substrate</name>
    </ligand>
</feature>
<feature type="active site" description="Proton acceptor" evidence="8">
    <location>
        <position position="206"/>
    </location>
</feature>
<feature type="binding site" evidence="8">
    <location>
        <begin position="196"/>
        <end position="197"/>
    </location>
    <ligand>
        <name>substrate</name>
    </ligand>
</feature>
<evidence type="ECO:0000256" key="5">
    <source>
        <dbReference type="ARBA" id="ARBA00023154"/>
    </source>
</evidence>
<accession>A0ABY0IJZ1</accession>
<evidence type="ECO:0000256" key="9">
    <source>
        <dbReference type="PROSITE-ProRule" id="PRU10125"/>
    </source>
</evidence>
<dbReference type="EC" id="5.1.1.7" evidence="3 8"/>
<feature type="active site" description="Proton donor" evidence="8">
    <location>
        <position position="73"/>
    </location>
</feature>
<dbReference type="GO" id="GO:0008837">
    <property type="term" value="F:diaminopimelate epimerase activity"/>
    <property type="evidence" value="ECO:0007669"/>
    <property type="project" value="UniProtKB-EC"/>
</dbReference>
<feature type="site" description="Could be important to modulate the pK values of the two catalytic cysteine residues" evidence="8">
    <location>
        <position position="147"/>
    </location>
</feature>
<keyword evidence="6 8" id="KW-0413">Isomerase</keyword>
<name>A0ABY0IJZ1_9BACT</name>
<comment type="similarity">
    <text evidence="2 8">Belongs to the diaminopimelate epimerase family.</text>
</comment>
<evidence type="ECO:0000256" key="4">
    <source>
        <dbReference type="ARBA" id="ARBA00022605"/>
    </source>
</evidence>
<dbReference type="InterPro" id="IPR018510">
    <property type="entry name" value="DAP_epimerase_AS"/>
</dbReference>
<feature type="binding site" evidence="8">
    <location>
        <position position="64"/>
    </location>
    <ligand>
        <name>substrate</name>
    </ligand>
</feature>
<dbReference type="HAMAP" id="MF_00197">
    <property type="entry name" value="DAP_epimerase"/>
    <property type="match status" value="1"/>
</dbReference>
<dbReference type="Gene3D" id="3.10.310.10">
    <property type="entry name" value="Diaminopimelate Epimerase, Chain A, domain 1"/>
    <property type="match status" value="2"/>
</dbReference>
<dbReference type="Proteomes" id="UP000443582">
    <property type="component" value="Unassembled WGS sequence"/>
</dbReference>
<proteinExistence type="inferred from homology"/>
<keyword evidence="8" id="KW-0963">Cytoplasm</keyword>
<evidence type="ECO:0000256" key="2">
    <source>
        <dbReference type="ARBA" id="ARBA00010219"/>
    </source>
</evidence>
<dbReference type="RefSeq" id="WP_114705750.1">
    <property type="nucleotide sequence ID" value="NZ_QDKL01000001.1"/>
</dbReference>
<evidence type="ECO:0000256" key="3">
    <source>
        <dbReference type="ARBA" id="ARBA00013080"/>
    </source>
</evidence>
<protein>
    <recommendedName>
        <fullName evidence="3 8">Diaminopimelate epimerase</fullName>
        <shortName evidence="8">DAP epimerase</shortName>
        <ecNumber evidence="3 8">5.1.1.7</ecNumber>
    </recommendedName>
    <alternativeName>
        <fullName evidence="8">PLP-independent amino acid racemase</fullName>
    </alternativeName>
</protein>
<comment type="catalytic activity">
    <reaction evidence="7 8">
        <text>(2S,6S)-2,6-diaminopimelate = meso-2,6-diaminopimelate</text>
        <dbReference type="Rhea" id="RHEA:15393"/>
        <dbReference type="ChEBI" id="CHEBI:57609"/>
        <dbReference type="ChEBI" id="CHEBI:57791"/>
        <dbReference type="EC" id="5.1.1.7"/>
    </reaction>
</comment>
<evidence type="ECO:0000313" key="10">
    <source>
        <dbReference type="EMBL" id="RZF22804.1"/>
    </source>
</evidence>
<comment type="function">
    <text evidence="8">Catalyzes the stereoinversion of LL-2,6-diaminopimelate (L,L-DAP) to meso-diaminopimelate (meso-DAP), a precursor of L-lysine and an essential component of the bacterial peptidoglycan.</text>
</comment>
<keyword evidence="5 8" id="KW-0457">Lysine biosynthesis</keyword>
<evidence type="ECO:0000256" key="7">
    <source>
        <dbReference type="ARBA" id="ARBA00051712"/>
    </source>
</evidence>
<comment type="caution">
    <text evidence="8">Lacks conserved residue(s) required for the propagation of feature annotation.</text>
</comment>
<evidence type="ECO:0000256" key="1">
    <source>
        <dbReference type="ARBA" id="ARBA00005196"/>
    </source>
</evidence>
<feature type="binding site" evidence="8">
    <location>
        <begin position="74"/>
        <end position="75"/>
    </location>
    <ligand>
        <name>substrate</name>
    </ligand>
</feature>
<keyword evidence="4 8" id="KW-0028">Amino-acid biosynthesis</keyword>
<dbReference type="NCBIfam" id="TIGR00652">
    <property type="entry name" value="DapF"/>
    <property type="match status" value="1"/>
</dbReference>
<gene>
    <name evidence="8" type="primary">dapF</name>
    <name evidence="10" type="ORF">DAY19_03255</name>
</gene>
<feature type="binding site" evidence="8">
    <location>
        <position position="178"/>
    </location>
    <ligand>
        <name>substrate</name>
    </ligand>
</feature>
<feature type="active site" evidence="9">
    <location>
        <position position="73"/>
    </location>
</feature>
<organism evidence="10 11">
    <name type="scientific">Halobacteriovorax vibrionivorans</name>
    <dbReference type="NCBI Taxonomy" id="2152716"/>
    <lineage>
        <taxon>Bacteria</taxon>
        <taxon>Pseudomonadati</taxon>
        <taxon>Bdellovibrionota</taxon>
        <taxon>Bacteriovoracia</taxon>
        <taxon>Bacteriovoracales</taxon>
        <taxon>Halobacteriovoraceae</taxon>
        <taxon>Halobacteriovorax</taxon>
    </lineage>
</organism>
<comment type="caution">
    <text evidence="10">The sequence shown here is derived from an EMBL/GenBank/DDBJ whole genome shotgun (WGS) entry which is preliminary data.</text>
</comment>
<keyword evidence="11" id="KW-1185">Reference proteome</keyword>
<reference evidence="11" key="1">
    <citation type="journal article" date="2019" name="Int. J. Syst. Evol. Microbiol.">
        <title>Halobacteriovorax valvorus sp. nov., a novel prokaryotic predator isolated from coastal seawater of China.</title>
        <authorList>
            <person name="Chen M.-X."/>
        </authorList>
    </citation>
    <scope>NUCLEOTIDE SEQUENCE [LARGE SCALE GENOMIC DNA]</scope>
    <source>
        <strain evidence="11">BL9</strain>
    </source>
</reference>
<feature type="site" description="Could be important to modulate the pK values of the two catalytic cysteine residues" evidence="8">
    <location>
        <position position="196"/>
    </location>
</feature>
<dbReference type="InterPro" id="IPR001653">
    <property type="entry name" value="DAP_epimerase_DapF"/>
</dbReference>
<evidence type="ECO:0000256" key="6">
    <source>
        <dbReference type="ARBA" id="ARBA00023235"/>
    </source>
</evidence>
<comment type="pathway">
    <text evidence="1 8">Amino-acid biosynthesis; L-lysine biosynthesis via DAP pathway; DL-2,6-diaminopimelate from LL-2,6-diaminopimelate: step 1/1.</text>
</comment>
<dbReference type="Pfam" id="PF01678">
    <property type="entry name" value="DAP_epimerase"/>
    <property type="match status" value="2"/>
</dbReference>
<dbReference type="EMBL" id="QDKL01000001">
    <property type="protein sequence ID" value="RZF22804.1"/>
    <property type="molecule type" value="Genomic_DNA"/>
</dbReference>
<sequence>MTNFSKYSSNGNDFIVIDNRDGKQDVHNIEKWQRLCQRNFGIGADGVVFLENSDEYDFHMRYLNADGGEVSMCGNATRAITDFYRRVTDAHNSDFTFTTKSGVYSSGLDGDVIWVHMATIKDEDLYDISGKYEEAIDSMYVNTGVEHCVFMVYDAQEVDVETIGKRIRYDKDFPEGVNSNFIHKIDNGEYRIRTYERGVEGETFACGTGNVAAACMLWDKGHEHSDEIEFQTNGGILFVKRAAEMIYLGGQTKLIYTGEFHD</sequence>
<evidence type="ECO:0000313" key="11">
    <source>
        <dbReference type="Proteomes" id="UP000443582"/>
    </source>
</evidence>
<feature type="binding site" evidence="8">
    <location>
        <begin position="207"/>
        <end position="208"/>
    </location>
    <ligand>
        <name>substrate</name>
    </ligand>
</feature>
<comment type="subcellular location">
    <subcellularLocation>
        <location evidence="8">Cytoplasm</location>
    </subcellularLocation>
</comment>
<dbReference type="PANTHER" id="PTHR31689">
    <property type="entry name" value="DIAMINOPIMELATE EPIMERASE, CHLOROPLASTIC"/>
    <property type="match status" value="1"/>
</dbReference>
<comment type="subunit">
    <text evidence="8">Homodimer.</text>
</comment>
<evidence type="ECO:0000256" key="8">
    <source>
        <dbReference type="HAMAP-Rule" id="MF_00197"/>
    </source>
</evidence>
<dbReference type="PANTHER" id="PTHR31689:SF0">
    <property type="entry name" value="DIAMINOPIMELATE EPIMERASE"/>
    <property type="match status" value="1"/>
</dbReference>
<dbReference type="SUPFAM" id="SSF54506">
    <property type="entry name" value="Diaminopimelate epimerase-like"/>
    <property type="match status" value="2"/>
</dbReference>
<dbReference type="PROSITE" id="PS01326">
    <property type="entry name" value="DAP_EPIMERASE"/>
    <property type="match status" value="1"/>
</dbReference>